<evidence type="ECO:0000313" key="1">
    <source>
        <dbReference type="EMBL" id="GAA6167757.1"/>
    </source>
</evidence>
<sequence length="119" mass="12769">MANIDTVLKELLEVDGAMAAAVVDYNSGMLLGGAGTGIDLDVAAGGNTEVVRSKMKTMKMLGLSSEIQDILITLSDQFHLIRPTQKLDGLFLYFVLSSSKANLALARLQLKAVEEKLEI</sequence>
<dbReference type="RefSeq" id="WP_233088994.1">
    <property type="nucleotide sequence ID" value="NZ_BAABWN010000004.1"/>
</dbReference>
<dbReference type="Gene3D" id="3.30.450.30">
    <property type="entry name" value="Dynein light chain 2a, cytoplasmic"/>
    <property type="match status" value="1"/>
</dbReference>
<reference evidence="1 2" key="1">
    <citation type="submission" date="2024-04" db="EMBL/GenBank/DDBJ databases">
        <title>Draft genome sequence of Sessilibacter corallicola NBRC 116591.</title>
        <authorList>
            <person name="Miyakawa T."/>
            <person name="Kusuya Y."/>
            <person name="Miura T."/>
        </authorList>
    </citation>
    <scope>NUCLEOTIDE SEQUENCE [LARGE SCALE GENOMIC DNA]</scope>
    <source>
        <strain evidence="1 2">KU-00831-HH</strain>
    </source>
</reference>
<dbReference type="EMBL" id="BAABWN010000004">
    <property type="protein sequence ID" value="GAA6167757.1"/>
    <property type="molecule type" value="Genomic_DNA"/>
</dbReference>
<gene>
    <name evidence="1" type="ORF">NBRC116591_15670</name>
</gene>
<name>A0ABQ0A7Z1_9GAMM</name>
<organism evidence="1 2">
    <name type="scientific">Sessilibacter corallicola</name>
    <dbReference type="NCBI Taxonomy" id="2904075"/>
    <lineage>
        <taxon>Bacteria</taxon>
        <taxon>Pseudomonadati</taxon>
        <taxon>Pseudomonadota</taxon>
        <taxon>Gammaproteobacteria</taxon>
        <taxon>Cellvibrionales</taxon>
        <taxon>Cellvibrionaceae</taxon>
        <taxon>Sessilibacter</taxon>
    </lineage>
</organism>
<evidence type="ECO:0000313" key="2">
    <source>
        <dbReference type="Proteomes" id="UP001465153"/>
    </source>
</evidence>
<keyword evidence="2" id="KW-1185">Reference proteome</keyword>
<comment type="caution">
    <text evidence="1">The sequence shown here is derived from an EMBL/GenBank/DDBJ whole genome shotgun (WGS) entry which is preliminary data.</text>
</comment>
<evidence type="ECO:0008006" key="3">
    <source>
        <dbReference type="Google" id="ProtNLM"/>
    </source>
</evidence>
<proteinExistence type="predicted"/>
<protein>
    <recommendedName>
        <fullName evidence="3">Roadblock/LC7 domain-containing protein</fullName>
    </recommendedName>
</protein>
<accession>A0ABQ0A7Z1</accession>
<dbReference type="SUPFAM" id="SSF103196">
    <property type="entry name" value="Roadblock/LC7 domain"/>
    <property type="match status" value="1"/>
</dbReference>
<dbReference type="Proteomes" id="UP001465153">
    <property type="component" value="Unassembled WGS sequence"/>
</dbReference>